<dbReference type="EMBL" id="KK107566">
    <property type="protein sequence ID" value="EZA48874.1"/>
    <property type="molecule type" value="Genomic_DNA"/>
</dbReference>
<organism evidence="1 2">
    <name type="scientific">Ooceraea biroi</name>
    <name type="common">Clonal raider ant</name>
    <name type="synonym">Cerapachys biroi</name>
    <dbReference type="NCBI Taxonomy" id="2015173"/>
    <lineage>
        <taxon>Eukaryota</taxon>
        <taxon>Metazoa</taxon>
        <taxon>Ecdysozoa</taxon>
        <taxon>Arthropoda</taxon>
        <taxon>Hexapoda</taxon>
        <taxon>Insecta</taxon>
        <taxon>Pterygota</taxon>
        <taxon>Neoptera</taxon>
        <taxon>Endopterygota</taxon>
        <taxon>Hymenoptera</taxon>
        <taxon>Apocrita</taxon>
        <taxon>Aculeata</taxon>
        <taxon>Formicoidea</taxon>
        <taxon>Formicidae</taxon>
        <taxon>Dorylinae</taxon>
        <taxon>Ooceraea</taxon>
    </lineage>
</organism>
<name>A0A026W1D8_OOCBI</name>
<accession>A0A026W1D8</accession>
<reference evidence="1 2" key="1">
    <citation type="journal article" date="2014" name="Curr. Biol.">
        <title>The genome of the clonal raider ant Cerapachys biroi.</title>
        <authorList>
            <person name="Oxley P.R."/>
            <person name="Ji L."/>
            <person name="Fetter-Pruneda I."/>
            <person name="McKenzie S.K."/>
            <person name="Li C."/>
            <person name="Hu H."/>
            <person name="Zhang G."/>
            <person name="Kronauer D.J."/>
        </authorList>
    </citation>
    <scope>NUCLEOTIDE SEQUENCE [LARGE SCALE GENOMIC DNA]</scope>
</reference>
<protein>
    <submittedName>
        <fullName evidence="1">Uncharacterized protein</fullName>
    </submittedName>
</protein>
<keyword evidence="2" id="KW-1185">Reference proteome</keyword>
<gene>
    <name evidence="1" type="ORF">X777_12916</name>
</gene>
<dbReference type="AlphaFoldDB" id="A0A026W1D8"/>
<proteinExistence type="predicted"/>
<sequence length="106" mass="12184">MRDGSWAVYFFEHACTLFQDLRCILLPRFARRSVTEMTTLTEFEESVSFDADDPDFAPSSTAVRGVLRTRCFTDVKFDVSTGKRIFTLFESSPCHRFSGVSVYLIF</sequence>
<evidence type="ECO:0000313" key="2">
    <source>
        <dbReference type="Proteomes" id="UP000053097"/>
    </source>
</evidence>
<dbReference type="Proteomes" id="UP000053097">
    <property type="component" value="Unassembled WGS sequence"/>
</dbReference>
<dbReference type="OrthoDB" id="10062522at2759"/>
<evidence type="ECO:0000313" key="1">
    <source>
        <dbReference type="EMBL" id="EZA48874.1"/>
    </source>
</evidence>